<dbReference type="GO" id="GO:0005886">
    <property type="term" value="C:plasma membrane"/>
    <property type="evidence" value="ECO:0007669"/>
    <property type="project" value="TreeGrafter"/>
</dbReference>
<reference evidence="2 3" key="1">
    <citation type="submission" date="2018-03" db="EMBL/GenBank/DDBJ databases">
        <title>Massilia armeniaca sp. nov., isolated from desert soil.</title>
        <authorList>
            <person name="Huang H."/>
            <person name="Ren M."/>
        </authorList>
    </citation>
    <scope>NUCLEOTIDE SEQUENCE [LARGE SCALE GENOMIC DNA]</scope>
    <source>
        <strain evidence="2 3">ZMN-3</strain>
    </source>
</reference>
<dbReference type="EMBL" id="CP028324">
    <property type="protein sequence ID" value="AVR97169.1"/>
    <property type="molecule type" value="Genomic_DNA"/>
</dbReference>
<dbReference type="GO" id="GO:0042925">
    <property type="term" value="F:benzoate transmembrane transporter activity"/>
    <property type="evidence" value="ECO:0007669"/>
    <property type="project" value="InterPro"/>
</dbReference>
<dbReference type="PANTHER" id="PTHR30199:SF0">
    <property type="entry name" value="INNER MEMBRANE PROTEIN YDCO"/>
    <property type="match status" value="1"/>
</dbReference>
<dbReference type="Proteomes" id="UP000240505">
    <property type="component" value="Chromosome"/>
</dbReference>
<keyword evidence="1" id="KW-1133">Transmembrane helix</keyword>
<accession>A0A2R4CC30</accession>
<organism evidence="2 3">
    <name type="scientific">Pseudoduganella armeniaca</name>
    <dbReference type="NCBI Taxonomy" id="2072590"/>
    <lineage>
        <taxon>Bacteria</taxon>
        <taxon>Pseudomonadati</taxon>
        <taxon>Pseudomonadota</taxon>
        <taxon>Betaproteobacteria</taxon>
        <taxon>Burkholderiales</taxon>
        <taxon>Oxalobacteraceae</taxon>
        <taxon>Telluria group</taxon>
        <taxon>Pseudoduganella</taxon>
    </lineage>
</organism>
<dbReference type="AlphaFoldDB" id="A0A2R4CC30"/>
<evidence type="ECO:0000313" key="3">
    <source>
        <dbReference type="Proteomes" id="UP000240505"/>
    </source>
</evidence>
<evidence type="ECO:0000256" key="1">
    <source>
        <dbReference type="SAM" id="Phobius"/>
    </source>
</evidence>
<evidence type="ECO:0000313" key="2">
    <source>
        <dbReference type="EMBL" id="AVR97169.1"/>
    </source>
</evidence>
<protein>
    <submittedName>
        <fullName evidence="2">Uncharacterized protein</fullName>
    </submittedName>
</protein>
<dbReference type="KEGG" id="masz:C9I28_17115"/>
<dbReference type="OrthoDB" id="9792424at2"/>
<keyword evidence="3" id="KW-1185">Reference proteome</keyword>
<sequence>MRGWVSPGAPGVNLAAITAAICSGKEAHEDADRRCVAGVVAGAIYAVVDTFGGALALPFGLLAARGAAFRGLVIGAAACLILHERRKRPAAQLATARRA</sequence>
<dbReference type="PANTHER" id="PTHR30199">
    <property type="entry name" value="MFS FAMILY TRANSPORTER, PREDICTED SUBSTRATE BENZOATE"/>
    <property type="match status" value="1"/>
</dbReference>
<name>A0A2R4CC30_9BURK</name>
<proteinExistence type="predicted"/>
<keyword evidence="1" id="KW-0472">Membrane</keyword>
<keyword evidence="1" id="KW-0812">Transmembrane</keyword>
<dbReference type="Pfam" id="PF03594">
    <property type="entry name" value="BenE"/>
    <property type="match status" value="1"/>
</dbReference>
<feature type="transmembrane region" description="Helical" evidence="1">
    <location>
        <begin position="62"/>
        <end position="82"/>
    </location>
</feature>
<gene>
    <name evidence="2" type="ORF">C9I28_17115</name>
</gene>
<feature type="transmembrane region" description="Helical" evidence="1">
    <location>
        <begin position="35"/>
        <end position="56"/>
    </location>
</feature>
<dbReference type="InterPro" id="IPR004711">
    <property type="entry name" value="Benzoate_Transporter"/>
</dbReference>
<dbReference type="RefSeq" id="WP_107142518.1">
    <property type="nucleotide sequence ID" value="NZ_CP028324.1"/>
</dbReference>